<name>A0A167P7S4_PHYB8</name>
<evidence type="ECO:0000256" key="3">
    <source>
        <dbReference type="ARBA" id="ARBA00022448"/>
    </source>
</evidence>
<dbReference type="Pfam" id="PF03259">
    <property type="entry name" value="Robl_LC7"/>
    <property type="match status" value="1"/>
</dbReference>
<keyword evidence="13" id="KW-1185">Reference proteome</keyword>
<keyword evidence="4 10" id="KW-0963">Cytoplasm</keyword>
<comment type="function">
    <text evidence="9">Acts as one of several non-catalytic accessory components of the cytoplasmic dynein 1 complex that are thought to be involved in linking dynein to cargos and to adapter proteins that regulate dynein function. Cytoplasmic dynein 1 acts as a motor for the intracellular retrograde motility of vesicles and organelles along microtubules.</text>
</comment>
<dbReference type="InterPro" id="IPR016561">
    <property type="entry name" value="DYNLRB1/2"/>
</dbReference>
<evidence type="ECO:0000256" key="6">
    <source>
        <dbReference type="ARBA" id="ARBA00023017"/>
    </source>
</evidence>
<dbReference type="GO" id="GO:0007018">
    <property type="term" value="P:microtubule-based movement"/>
    <property type="evidence" value="ECO:0007669"/>
    <property type="project" value="UniProtKB-UniRule"/>
</dbReference>
<reference evidence="13" key="1">
    <citation type="submission" date="2015-06" db="EMBL/GenBank/DDBJ databases">
        <title>Expansion of signal transduction pathways in fungi by whole-genome duplication.</title>
        <authorList>
            <consortium name="DOE Joint Genome Institute"/>
            <person name="Corrochano L.M."/>
            <person name="Kuo A."/>
            <person name="Marcet-Houben M."/>
            <person name="Polaino S."/>
            <person name="Salamov A."/>
            <person name="Villalobos J.M."/>
            <person name="Alvarez M.I."/>
            <person name="Avalos J."/>
            <person name="Benito E.P."/>
            <person name="Benoit I."/>
            <person name="Burger G."/>
            <person name="Camino L.P."/>
            <person name="Canovas D."/>
            <person name="Cerda-Olmedo E."/>
            <person name="Cheng J.-F."/>
            <person name="Dominguez A."/>
            <person name="Elias M."/>
            <person name="Eslava A.P."/>
            <person name="Glaser F."/>
            <person name="Grimwood J."/>
            <person name="Gutierrez G."/>
            <person name="Heitman J."/>
            <person name="Henrissat B."/>
            <person name="Iturriaga E.A."/>
            <person name="Lang B.F."/>
            <person name="Lavin J.L."/>
            <person name="Lee S."/>
            <person name="Li W."/>
            <person name="Lindquist E."/>
            <person name="Lopez-Garcia S."/>
            <person name="Luque E.M."/>
            <person name="Marcos A.T."/>
            <person name="Martin J."/>
            <person name="McCluskey K."/>
            <person name="Medina H.R."/>
            <person name="Miralles-Duran A."/>
            <person name="Miyazaki A."/>
            <person name="Munoz-Torres E."/>
            <person name="Oguiza J.A."/>
            <person name="Ohm R."/>
            <person name="Olmedo M."/>
            <person name="Orejas M."/>
            <person name="Ortiz-Castellanos L."/>
            <person name="Pisabarro A.G."/>
            <person name="Rodriguez-Romero J."/>
            <person name="Ruiz-Herrera J."/>
            <person name="Ruiz-Vazquez R."/>
            <person name="Sanz C."/>
            <person name="Schackwitz W."/>
            <person name="Schmutz J."/>
            <person name="Shahriari M."/>
            <person name="Shelest E."/>
            <person name="Silva-Franco F."/>
            <person name="Soanes D."/>
            <person name="Syed K."/>
            <person name="Tagua V.G."/>
            <person name="Talbot N.J."/>
            <person name="Thon M."/>
            <person name="De vries R.P."/>
            <person name="Wiebenga A."/>
            <person name="Yadav J.S."/>
            <person name="Braun E.L."/>
            <person name="Baker S."/>
            <person name="Garre V."/>
            <person name="Horwitz B."/>
            <person name="Torres-Martinez S."/>
            <person name="Idnurm A."/>
            <person name="Herrera-Estrella A."/>
            <person name="Gabaldon T."/>
            <person name="Grigoriev I.V."/>
        </authorList>
    </citation>
    <scope>NUCLEOTIDE SEQUENCE [LARGE SCALE GENOMIC DNA]</scope>
    <source>
        <strain evidence="13">NRRL 1555(-)</strain>
    </source>
</reference>
<keyword evidence="5 10" id="KW-0493">Microtubule</keyword>
<dbReference type="GO" id="GO:0005868">
    <property type="term" value="C:cytoplasmic dynein complex"/>
    <property type="evidence" value="ECO:0007669"/>
    <property type="project" value="UniProtKB-UniRule"/>
</dbReference>
<proteinExistence type="inferred from homology"/>
<evidence type="ECO:0000313" key="12">
    <source>
        <dbReference type="EMBL" id="OAD77419.1"/>
    </source>
</evidence>
<evidence type="ECO:0000313" key="13">
    <source>
        <dbReference type="Proteomes" id="UP000077315"/>
    </source>
</evidence>
<accession>A0A167P7S4</accession>
<keyword evidence="7 10" id="KW-0505">Motor protein</keyword>
<evidence type="ECO:0000256" key="2">
    <source>
        <dbReference type="ARBA" id="ARBA00007191"/>
    </source>
</evidence>
<comment type="similarity">
    <text evidence="2 10">Belongs to the GAMAD family.</text>
</comment>
<comment type="subcellular location">
    <subcellularLocation>
        <location evidence="1 10">Cytoplasm</location>
        <location evidence="1 10">Cytoskeleton</location>
    </subcellularLocation>
</comment>
<dbReference type="GO" id="GO:0005737">
    <property type="term" value="C:cytoplasm"/>
    <property type="evidence" value="ECO:0007669"/>
    <property type="project" value="UniProtKB-UniRule"/>
</dbReference>
<evidence type="ECO:0000259" key="11">
    <source>
        <dbReference type="SMART" id="SM00960"/>
    </source>
</evidence>
<dbReference type="SUPFAM" id="SSF103196">
    <property type="entry name" value="Roadblock/LC7 domain"/>
    <property type="match status" value="1"/>
</dbReference>
<evidence type="ECO:0000256" key="5">
    <source>
        <dbReference type="ARBA" id="ARBA00022701"/>
    </source>
</evidence>
<sequence length="104" mass="11663">MTFDLDENLRRLSNRKGVKGVVILNGDGQAIRSTLDKDLTKLYGQLISQLVTQARTTVADLDEDNDVTFLRIRTKKHEIMVAPDHEYLLVVVQDPLESAQSGNP</sequence>
<dbReference type="RefSeq" id="XP_018295459.1">
    <property type="nucleotide sequence ID" value="XM_018434990.1"/>
</dbReference>
<dbReference type="GO" id="GO:0045505">
    <property type="term" value="F:dynein intermediate chain binding"/>
    <property type="evidence" value="ECO:0007669"/>
    <property type="project" value="UniProtKB-UniRule"/>
</dbReference>
<dbReference type="GO" id="GO:0005874">
    <property type="term" value="C:microtubule"/>
    <property type="evidence" value="ECO:0007669"/>
    <property type="project" value="UniProtKB-UniRule"/>
</dbReference>
<evidence type="ECO:0000256" key="8">
    <source>
        <dbReference type="ARBA" id="ARBA00023212"/>
    </source>
</evidence>
<dbReference type="InParanoid" id="A0A167P7S4"/>
<gene>
    <name evidence="12" type="ORF">PHYBLDRAFT_164333</name>
</gene>
<dbReference type="VEuPathDB" id="FungiDB:PHYBLDRAFT_164333"/>
<dbReference type="EMBL" id="KV440974">
    <property type="protein sequence ID" value="OAD77419.1"/>
    <property type="molecule type" value="Genomic_DNA"/>
</dbReference>
<dbReference type="PIRSF" id="PIRSF009998">
    <property type="entry name" value="DLC7"/>
    <property type="match status" value="1"/>
</dbReference>
<evidence type="ECO:0000256" key="10">
    <source>
        <dbReference type="PIRNR" id="PIRNR009998"/>
    </source>
</evidence>
<keyword evidence="8 10" id="KW-0206">Cytoskeleton</keyword>
<keyword evidence="6 10" id="KW-0243">Dynein</keyword>
<evidence type="ECO:0000256" key="9">
    <source>
        <dbReference type="ARBA" id="ARBA00025362"/>
    </source>
</evidence>
<dbReference type="Gene3D" id="3.30.450.30">
    <property type="entry name" value="Dynein light chain 2a, cytoplasmic"/>
    <property type="match status" value="1"/>
</dbReference>
<keyword evidence="3 10" id="KW-0813">Transport</keyword>
<dbReference type="PANTHER" id="PTHR10779">
    <property type="entry name" value="DYNEIN LIGHT CHAIN ROADBLOCK"/>
    <property type="match status" value="1"/>
</dbReference>
<protein>
    <recommendedName>
        <fullName evidence="10">Dynein light chain roadblock</fullName>
    </recommendedName>
</protein>
<evidence type="ECO:0000256" key="7">
    <source>
        <dbReference type="ARBA" id="ARBA00023175"/>
    </source>
</evidence>
<dbReference type="FunFam" id="3.30.450.30:FF:000009">
    <property type="entry name" value="Dynein light chain roadblock"/>
    <property type="match status" value="1"/>
</dbReference>
<dbReference type="SMART" id="SM00960">
    <property type="entry name" value="Robl_LC7"/>
    <property type="match status" value="1"/>
</dbReference>
<dbReference type="Proteomes" id="UP000077315">
    <property type="component" value="Unassembled WGS sequence"/>
</dbReference>
<dbReference type="InterPro" id="IPR004942">
    <property type="entry name" value="Roadblock/LAMTOR2_dom"/>
</dbReference>
<evidence type="ECO:0000256" key="1">
    <source>
        <dbReference type="ARBA" id="ARBA00004245"/>
    </source>
</evidence>
<evidence type="ECO:0000256" key="4">
    <source>
        <dbReference type="ARBA" id="ARBA00022490"/>
    </source>
</evidence>
<feature type="domain" description="Roadblock/LAMTOR2" evidence="11">
    <location>
        <begin position="5"/>
        <end position="93"/>
    </location>
</feature>
<dbReference type="GeneID" id="28995896"/>
<organism evidence="12 13">
    <name type="scientific">Phycomyces blakesleeanus (strain ATCC 8743b / DSM 1359 / FGSC 10004 / NBRC 33097 / NRRL 1555)</name>
    <dbReference type="NCBI Taxonomy" id="763407"/>
    <lineage>
        <taxon>Eukaryota</taxon>
        <taxon>Fungi</taxon>
        <taxon>Fungi incertae sedis</taxon>
        <taxon>Mucoromycota</taxon>
        <taxon>Mucoromycotina</taxon>
        <taxon>Mucoromycetes</taxon>
        <taxon>Mucorales</taxon>
        <taxon>Phycomycetaceae</taxon>
        <taxon>Phycomyces</taxon>
    </lineage>
</organism>
<dbReference type="AlphaFoldDB" id="A0A167P7S4"/>
<dbReference type="OrthoDB" id="9985637at2759"/>
<dbReference type="STRING" id="763407.A0A167P7S4"/>